<evidence type="ECO:0000313" key="2">
    <source>
        <dbReference type="EMBL" id="ODM93231.1"/>
    </source>
</evidence>
<comment type="caution">
    <text evidence="2">The sequence shown here is derived from an EMBL/GenBank/DDBJ whole genome shotgun (WGS) entry which is preliminary data.</text>
</comment>
<dbReference type="AlphaFoldDB" id="A0A1D2MJX5"/>
<dbReference type="Gene3D" id="1.20.5.340">
    <property type="match status" value="1"/>
</dbReference>
<feature type="coiled-coil region" evidence="1">
    <location>
        <begin position="130"/>
        <end position="174"/>
    </location>
</feature>
<keyword evidence="3" id="KW-1185">Reference proteome</keyword>
<dbReference type="Proteomes" id="UP000094527">
    <property type="component" value="Unassembled WGS sequence"/>
</dbReference>
<sequence length="297" mass="33542">MTTELESARAQHQRQEHLESQLNELQSTNVSLTSSLEDLERELKNQRETCAKQTRYIEDQLALITSMNKIAEEHEQCRDLGGRLKFAEEQVANLTKSKKVLQQQHLESQQGTFSRIKVAEDQVGKLMTNNVALQHQLKAYQDMAAKLNSAQDQVEMLIVEKVALEQELKKHQDASEKAARGVVITRATQCSDLSTEIDHYRDASKHYRARAHNAEFELERTKKALEEIESEYHGVMRQGASQEPANNQGQMKVNDGEAVTMVNRGLQCTLLNELLQRPKGNEGETRLVGLPGVATPV</sequence>
<gene>
    <name evidence="2" type="ORF">Ocin01_13447</name>
</gene>
<protein>
    <submittedName>
        <fullName evidence="2">Myosin-16</fullName>
    </submittedName>
</protein>
<proteinExistence type="predicted"/>
<dbReference type="EMBL" id="LJIJ01001042">
    <property type="protein sequence ID" value="ODM93231.1"/>
    <property type="molecule type" value="Genomic_DNA"/>
</dbReference>
<reference evidence="2 3" key="1">
    <citation type="journal article" date="2016" name="Genome Biol. Evol.">
        <title>Gene Family Evolution Reflects Adaptation to Soil Environmental Stressors in the Genome of the Collembolan Orchesella cincta.</title>
        <authorList>
            <person name="Faddeeva-Vakhrusheva A."/>
            <person name="Derks M.F."/>
            <person name="Anvar S.Y."/>
            <person name="Agamennone V."/>
            <person name="Suring W."/>
            <person name="Smit S."/>
            <person name="van Straalen N.M."/>
            <person name="Roelofs D."/>
        </authorList>
    </citation>
    <scope>NUCLEOTIDE SEQUENCE [LARGE SCALE GENOMIC DNA]</scope>
    <source>
        <tissue evidence="2">Mixed pool</tissue>
    </source>
</reference>
<keyword evidence="1" id="KW-0175">Coiled coil</keyword>
<feature type="coiled-coil region" evidence="1">
    <location>
        <begin position="211"/>
        <end position="238"/>
    </location>
</feature>
<name>A0A1D2MJX5_ORCCI</name>
<feature type="coiled-coil region" evidence="1">
    <location>
        <begin position="8"/>
        <end position="104"/>
    </location>
</feature>
<organism evidence="2 3">
    <name type="scientific">Orchesella cincta</name>
    <name type="common">Springtail</name>
    <name type="synonym">Podura cincta</name>
    <dbReference type="NCBI Taxonomy" id="48709"/>
    <lineage>
        <taxon>Eukaryota</taxon>
        <taxon>Metazoa</taxon>
        <taxon>Ecdysozoa</taxon>
        <taxon>Arthropoda</taxon>
        <taxon>Hexapoda</taxon>
        <taxon>Collembola</taxon>
        <taxon>Entomobryomorpha</taxon>
        <taxon>Entomobryoidea</taxon>
        <taxon>Orchesellidae</taxon>
        <taxon>Orchesellinae</taxon>
        <taxon>Orchesella</taxon>
    </lineage>
</organism>
<evidence type="ECO:0000313" key="3">
    <source>
        <dbReference type="Proteomes" id="UP000094527"/>
    </source>
</evidence>
<evidence type="ECO:0000256" key="1">
    <source>
        <dbReference type="SAM" id="Coils"/>
    </source>
</evidence>
<accession>A0A1D2MJX5</accession>